<reference evidence="3" key="1">
    <citation type="journal article" date="2019" name="Int. J. Syst. Evol. Microbiol.">
        <title>The Global Catalogue of Microorganisms (GCM) 10K type strain sequencing project: providing services to taxonomists for standard genome sequencing and annotation.</title>
        <authorList>
            <consortium name="The Broad Institute Genomics Platform"/>
            <consortium name="The Broad Institute Genome Sequencing Center for Infectious Disease"/>
            <person name="Wu L."/>
            <person name="Ma J."/>
        </authorList>
    </citation>
    <scope>NUCLEOTIDE SEQUENCE [LARGE SCALE GENOMIC DNA]</scope>
    <source>
        <strain evidence="3">JCM 30742</strain>
    </source>
</reference>
<proteinExistence type="predicted"/>
<dbReference type="SUPFAM" id="SSF69255">
    <property type="entry name" value="gp5 N-terminal domain-like"/>
    <property type="match status" value="1"/>
</dbReference>
<dbReference type="Proteomes" id="UP001500752">
    <property type="component" value="Unassembled WGS sequence"/>
</dbReference>
<dbReference type="InterPro" id="IPR037026">
    <property type="entry name" value="Vgr_OB-fold_dom_sf"/>
</dbReference>
<name>A0ABP7CET9_9MICC</name>
<dbReference type="EMBL" id="BAABEO010000019">
    <property type="protein sequence ID" value="GAA3689035.1"/>
    <property type="molecule type" value="Genomic_DNA"/>
</dbReference>
<comment type="caution">
    <text evidence="2">The sequence shown here is derived from an EMBL/GenBank/DDBJ whole genome shotgun (WGS) entry which is preliminary data.</text>
</comment>
<dbReference type="Gene3D" id="2.40.50.230">
    <property type="entry name" value="Gp5 N-terminal domain"/>
    <property type="match status" value="1"/>
</dbReference>
<dbReference type="Pfam" id="PF04717">
    <property type="entry name" value="Phage_base_V"/>
    <property type="match status" value="1"/>
</dbReference>
<gene>
    <name evidence="2" type="ORF">GCM10023081_28010</name>
</gene>
<dbReference type="RefSeq" id="WP_345151629.1">
    <property type="nucleotide sequence ID" value="NZ_BAABEO010000019.1"/>
</dbReference>
<protein>
    <submittedName>
        <fullName evidence="2">Phage baseplate assembly protein V</fullName>
    </submittedName>
</protein>
<feature type="domain" description="Gp5/Type VI secretion system Vgr protein OB-fold" evidence="1">
    <location>
        <begin position="20"/>
        <end position="93"/>
    </location>
</feature>
<organism evidence="2 3">
    <name type="scientific">Arthrobacter ginkgonis</name>
    <dbReference type="NCBI Taxonomy" id="1630594"/>
    <lineage>
        <taxon>Bacteria</taxon>
        <taxon>Bacillati</taxon>
        <taxon>Actinomycetota</taxon>
        <taxon>Actinomycetes</taxon>
        <taxon>Micrococcales</taxon>
        <taxon>Micrococcaceae</taxon>
        <taxon>Arthrobacter</taxon>
    </lineage>
</organism>
<dbReference type="InterPro" id="IPR006531">
    <property type="entry name" value="Gp5/Vgr_OB"/>
</dbReference>
<sequence>MSEDIDRVVQALSQRFFGKYRGEVTDTADSTNRARLKVKCPAVLGEQEVWAMPSVPYAGKEIGFFALPAAGSAVWVEFEGGEINQPIWAGCFWKDGEIPSGDAKEGVMLLKTPGFTIRVDNDQGTVEIEASGGAKITLDSNGITLEASEVSLSANGAAVKLSASGFDAMSGALTVM</sequence>
<evidence type="ECO:0000313" key="3">
    <source>
        <dbReference type="Proteomes" id="UP001500752"/>
    </source>
</evidence>
<accession>A0ABP7CET9</accession>
<evidence type="ECO:0000259" key="1">
    <source>
        <dbReference type="Pfam" id="PF04717"/>
    </source>
</evidence>
<evidence type="ECO:0000313" key="2">
    <source>
        <dbReference type="EMBL" id="GAA3689035.1"/>
    </source>
</evidence>
<keyword evidence="3" id="KW-1185">Reference proteome</keyword>